<organism evidence="1">
    <name type="scientific">Brassica napus</name>
    <name type="common">Rape</name>
    <dbReference type="NCBI Taxonomy" id="3708"/>
    <lineage>
        <taxon>Eukaryota</taxon>
        <taxon>Viridiplantae</taxon>
        <taxon>Streptophyta</taxon>
        <taxon>Embryophyta</taxon>
        <taxon>Tracheophyta</taxon>
        <taxon>Spermatophyta</taxon>
        <taxon>Magnoliopsida</taxon>
        <taxon>eudicotyledons</taxon>
        <taxon>Gunneridae</taxon>
        <taxon>Pentapetalae</taxon>
        <taxon>rosids</taxon>
        <taxon>malvids</taxon>
        <taxon>Brassicales</taxon>
        <taxon>Brassicaceae</taxon>
        <taxon>Brassiceae</taxon>
        <taxon>Brassica</taxon>
    </lineage>
</organism>
<dbReference type="AlphaFoldDB" id="A0A816SXL6"/>
<dbReference type="Proteomes" id="UP001295469">
    <property type="component" value="Chromosome A06"/>
</dbReference>
<proteinExistence type="predicted"/>
<dbReference type="EMBL" id="HG994360">
    <property type="protein sequence ID" value="CAF2090807.1"/>
    <property type="molecule type" value="Genomic_DNA"/>
</dbReference>
<accession>A0A816SXL6</accession>
<sequence length="82" mass="9484">MESGEEENKGKSDKERKEEMVISTLLWLKPGARWRELGSLTEEGSWQGRLGLGGASITRTRNQRIQSFSAYIQPRWNCEIRE</sequence>
<protein>
    <submittedName>
        <fullName evidence="1">(rape) hypothetical protein</fullName>
    </submittedName>
</protein>
<name>A0A816SXL6_BRANA</name>
<reference evidence="1" key="1">
    <citation type="submission" date="2021-01" db="EMBL/GenBank/DDBJ databases">
        <authorList>
            <consortium name="Genoscope - CEA"/>
            <person name="William W."/>
        </authorList>
    </citation>
    <scope>NUCLEOTIDE SEQUENCE</scope>
</reference>
<gene>
    <name evidence="1" type="ORF">DARMORV10_A06P44300.1</name>
</gene>
<evidence type="ECO:0000313" key="1">
    <source>
        <dbReference type="EMBL" id="CAF2090807.1"/>
    </source>
</evidence>